<evidence type="ECO:0000259" key="5">
    <source>
        <dbReference type="PROSITE" id="PS51192"/>
    </source>
</evidence>
<dbReference type="Gene3D" id="1.20.272.40">
    <property type="match status" value="1"/>
</dbReference>
<evidence type="ECO:0000256" key="2">
    <source>
        <dbReference type="ARBA" id="ARBA00022801"/>
    </source>
</evidence>
<dbReference type="Proteomes" id="UP000000383">
    <property type="component" value="Chromosome"/>
</dbReference>
<dbReference type="Pfam" id="PF00271">
    <property type="entry name" value="Helicase_C"/>
    <property type="match status" value="1"/>
</dbReference>
<dbReference type="Pfam" id="PF18147">
    <property type="entry name" value="Suv3_C_1"/>
    <property type="match status" value="1"/>
</dbReference>
<accession>D7DII4</accession>
<organism evidence="7 8">
    <name type="scientific">Methylotenera versatilis (strain 301)</name>
    <dbReference type="NCBI Taxonomy" id="666681"/>
    <lineage>
        <taxon>Bacteria</taxon>
        <taxon>Pseudomonadati</taxon>
        <taxon>Pseudomonadota</taxon>
        <taxon>Betaproteobacteria</taxon>
        <taxon>Nitrosomonadales</taxon>
        <taxon>Methylophilaceae</taxon>
        <taxon>Methylotenera</taxon>
    </lineage>
</organism>
<evidence type="ECO:0000313" key="7">
    <source>
        <dbReference type="EMBL" id="ADI29869.1"/>
    </source>
</evidence>
<dbReference type="PROSITE" id="PS51194">
    <property type="entry name" value="HELICASE_CTER"/>
    <property type="match status" value="1"/>
</dbReference>
<evidence type="ECO:0000256" key="4">
    <source>
        <dbReference type="ARBA" id="ARBA00022840"/>
    </source>
</evidence>
<dbReference type="SUPFAM" id="SSF52540">
    <property type="entry name" value="P-loop containing nucleoside triphosphate hydrolases"/>
    <property type="match status" value="1"/>
</dbReference>
<dbReference type="InterPro" id="IPR022192">
    <property type="entry name" value="SUV3_C"/>
</dbReference>
<protein>
    <submittedName>
        <fullName evidence="7">Helicase domain protein</fullName>
    </submittedName>
</protein>
<dbReference type="GO" id="GO:0016787">
    <property type="term" value="F:hydrolase activity"/>
    <property type="evidence" value="ECO:0007669"/>
    <property type="project" value="UniProtKB-KW"/>
</dbReference>
<dbReference type="PANTHER" id="PTHR12131">
    <property type="entry name" value="ATP-DEPENDENT RNA AND DNA HELICASE"/>
    <property type="match status" value="1"/>
</dbReference>
<reference evidence="7 8" key="2">
    <citation type="journal article" date="2011" name="J. Bacteriol.">
        <title>Genomes of three methylotrophs from a single niche uncover genetic and metabolic divergence of Methylophilaceae.</title>
        <authorList>
            <person name="Lapidus A."/>
            <person name="Clum A."/>
            <person name="Labutti K."/>
            <person name="Kaluzhnaya M.G."/>
            <person name="Lim S."/>
            <person name="Beck D.A."/>
            <person name="Glavina Del Rio T."/>
            <person name="Nolan M."/>
            <person name="Mavromatis K."/>
            <person name="Huntemann M."/>
            <person name="Lucas S."/>
            <person name="Lidstrom M.E."/>
            <person name="Ivanova N."/>
            <person name="Chistoserdova L."/>
        </authorList>
    </citation>
    <scope>NUCLEOTIDE SEQUENCE [LARGE SCALE GENOMIC DNA]</scope>
    <source>
        <strain evidence="7 8">301</strain>
    </source>
</reference>
<dbReference type="STRING" id="666681.M301_1489"/>
<dbReference type="OrthoDB" id="9807155at2"/>
<dbReference type="CDD" id="cd18805">
    <property type="entry name" value="SF2_C_suv3"/>
    <property type="match status" value="1"/>
</dbReference>
<dbReference type="InterPro" id="IPR014001">
    <property type="entry name" value="Helicase_ATP-bd"/>
</dbReference>
<dbReference type="InterPro" id="IPR001650">
    <property type="entry name" value="Helicase_C-like"/>
</dbReference>
<evidence type="ECO:0000256" key="1">
    <source>
        <dbReference type="ARBA" id="ARBA00022741"/>
    </source>
</evidence>
<dbReference type="eggNOG" id="COG4581">
    <property type="taxonomic scope" value="Bacteria"/>
</dbReference>
<dbReference type="GO" id="GO:0005524">
    <property type="term" value="F:ATP binding"/>
    <property type="evidence" value="ECO:0007669"/>
    <property type="project" value="UniProtKB-KW"/>
</dbReference>
<feature type="domain" description="Helicase C-terminal" evidence="6">
    <location>
        <begin position="177"/>
        <end position="344"/>
    </location>
</feature>
<dbReference type="InterPro" id="IPR055206">
    <property type="entry name" value="DEXQc_SUV3"/>
</dbReference>
<evidence type="ECO:0000313" key="8">
    <source>
        <dbReference type="Proteomes" id="UP000000383"/>
    </source>
</evidence>
<dbReference type="InterPro" id="IPR050699">
    <property type="entry name" value="RNA-DNA_Helicase"/>
</dbReference>
<dbReference type="AlphaFoldDB" id="D7DII4"/>
<name>D7DII4_METV0</name>
<keyword evidence="2" id="KW-0378">Hydrolase</keyword>
<dbReference type="RefSeq" id="WP_013148181.1">
    <property type="nucleotide sequence ID" value="NC_014207.1"/>
</dbReference>
<dbReference type="Gene3D" id="1.20.58.1080">
    <property type="match status" value="1"/>
</dbReference>
<proteinExistence type="predicted"/>
<dbReference type="Pfam" id="PF22527">
    <property type="entry name" value="DEXQc_Suv3"/>
    <property type="match status" value="1"/>
</dbReference>
<dbReference type="EMBL" id="CP002056">
    <property type="protein sequence ID" value="ADI29869.1"/>
    <property type="molecule type" value="Genomic_DNA"/>
</dbReference>
<dbReference type="PANTHER" id="PTHR12131:SF1">
    <property type="entry name" value="ATP-DEPENDENT RNA HELICASE SUPV3L1, MITOCHONDRIAL-RELATED"/>
    <property type="match status" value="1"/>
</dbReference>
<keyword evidence="4" id="KW-0067">ATP-binding</keyword>
<dbReference type="Pfam" id="PF12513">
    <property type="entry name" value="SUV3_C"/>
    <property type="match status" value="1"/>
</dbReference>
<reference evidence="8" key="1">
    <citation type="submission" date="2010-05" db="EMBL/GenBank/DDBJ databases">
        <title>Complete sequence of Methylotenera sp. 301.</title>
        <authorList>
            <person name="Lucas S."/>
            <person name="Copeland A."/>
            <person name="Lapidus A."/>
            <person name="Cheng J.-F."/>
            <person name="Bruce D."/>
            <person name="Goodwin L."/>
            <person name="Pitluck S."/>
            <person name="Clum A."/>
            <person name="Land M."/>
            <person name="Hauser L."/>
            <person name="Kyrpides N."/>
            <person name="Ivanova N."/>
            <person name="Chistoservova L."/>
            <person name="Kalyuzhnaya M."/>
            <person name="Woyke T."/>
        </authorList>
    </citation>
    <scope>NUCLEOTIDE SEQUENCE [LARGE SCALE GENOMIC DNA]</scope>
    <source>
        <strain evidence="8">301</strain>
    </source>
</reference>
<evidence type="ECO:0000259" key="6">
    <source>
        <dbReference type="PROSITE" id="PS51194"/>
    </source>
</evidence>
<dbReference type="SMART" id="SM00490">
    <property type="entry name" value="HELICc"/>
    <property type="match status" value="1"/>
</dbReference>
<dbReference type="InterPro" id="IPR041082">
    <property type="entry name" value="Suv3_C_1"/>
</dbReference>
<keyword evidence="1" id="KW-0547">Nucleotide-binding</keyword>
<feature type="domain" description="Helicase ATP-binding" evidence="5">
    <location>
        <begin position="11"/>
        <end position="155"/>
    </location>
</feature>
<dbReference type="PROSITE" id="PS51192">
    <property type="entry name" value="HELICASE_ATP_BIND_1"/>
    <property type="match status" value="1"/>
</dbReference>
<keyword evidence="8" id="KW-1185">Reference proteome</keyword>
<dbReference type="InterPro" id="IPR027417">
    <property type="entry name" value="P-loop_NTPase"/>
</dbReference>
<sequence length="503" mass="56264">MAQHYAKSFTQARLLNRHHHFYLGPTNSGKTYQALIALEKAQSGVYLAPLRLLAMEIRDRLVAAGVPCNLITGEERVLMAGAQHTASTIEMMNPSKTVEVAIIDEIQMLQDGDRGSAWTTALVGVPASQVFICGSTAVTAPCVAAIEAMDETYEITYLARKTPLVLEDESICGKHYSRQKLKPKLQKGDAIIAFSRKDVLTFSARFRQWGFTVASIYGALSPEVRRTESERFCTGKADILVATDAIGMGLNLPIRRVIFSNIHKFDGVASRHLNSTEVRQIAGRAGRFGIYDTGYISVFENDELIHIEHMLSTDDTSDLTKLPVSISFSQIGEISHKLHTRKIAEVLIYHQQRTRIHSELFAQTSLSTQIAQAILVDEHAPTMSLKDKFIFVCAPISLDVAFEKDYYLLCLKSVVDSKMRHLPAPPNWLGSESPKHLEAAELLSHNLSLYAWLSFKFPNTFVDGDEVRPYRQRVSRYIESALLTQAGYGDTTREIDYLKLKSY</sequence>
<evidence type="ECO:0000256" key="3">
    <source>
        <dbReference type="ARBA" id="ARBA00022806"/>
    </source>
</evidence>
<dbReference type="Gene3D" id="3.40.50.300">
    <property type="entry name" value="P-loop containing nucleotide triphosphate hydrolases"/>
    <property type="match status" value="2"/>
</dbReference>
<dbReference type="HOGENOM" id="CLU_010647_2_0_4"/>
<gene>
    <name evidence="7" type="ordered locus">M301_1489</name>
</gene>
<dbReference type="GO" id="GO:0004386">
    <property type="term" value="F:helicase activity"/>
    <property type="evidence" value="ECO:0007669"/>
    <property type="project" value="UniProtKB-KW"/>
</dbReference>
<keyword evidence="3 7" id="KW-0347">Helicase</keyword>
<dbReference type="KEGG" id="meh:M301_1489"/>